<dbReference type="SUPFAM" id="SSF160935">
    <property type="entry name" value="VPA0735-like"/>
    <property type="match status" value="1"/>
</dbReference>
<dbReference type="EMBL" id="CP019948">
    <property type="protein sequence ID" value="ARN83407.1"/>
    <property type="molecule type" value="Genomic_DNA"/>
</dbReference>
<keyword evidence="3" id="KW-1185">Reference proteome</keyword>
<accession>A0A1W6N0S2</accession>
<dbReference type="PANTHER" id="PTHR36509">
    <property type="entry name" value="BLL3101 PROTEIN"/>
    <property type="match status" value="1"/>
</dbReference>
<dbReference type="InterPro" id="IPR037049">
    <property type="entry name" value="DUF1214_C_sf"/>
</dbReference>
<name>A0A1W6N0S2_9HYPH</name>
<organism evidence="2 3">
    <name type="scientific">Methylocystis bryophila</name>
    <dbReference type="NCBI Taxonomy" id="655015"/>
    <lineage>
        <taxon>Bacteria</taxon>
        <taxon>Pseudomonadati</taxon>
        <taxon>Pseudomonadota</taxon>
        <taxon>Alphaproteobacteria</taxon>
        <taxon>Hyphomicrobiales</taxon>
        <taxon>Methylocystaceae</taxon>
        <taxon>Methylocystis</taxon>
    </lineage>
</organism>
<dbReference type="Gene3D" id="2.60.120.600">
    <property type="entry name" value="Domain of unknown function DUF1214, C-terminal domain"/>
    <property type="match status" value="1"/>
</dbReference>
<dbReference type="Proteomes" id="UP000193978">
    <property type="component" value="Chromosome"/>
</dbReference>
<sequence length="180" mass="18929">MCGLVLGLLATWAAINAGYGFGSLVAGPWTAWPQTGVPDIDPYARAALAGRGEAPLARGLGLAFVARVDSSGEPLDGRCSYRISSPVPPARFWTIGLFGLDGAPLANDAQRYAYSSGEVLRREGGGFDIEVARNARPGNWLSPGKARSFVIALRLYDMSIDASAKPDPSAFPSIVRQACS</sequence>
<dbReference type="PANTHER" id="PTHR36509:SF2">
    <property type="entry name" value="BLL3101 PROTEIN"/>
    <property type="match status" value="1"/>
</dbReference>
<evidence type="ECO:0000313" key="2">
    <source>
        <dbReference type="EMBL" id="ARN83407.1"/>
    </source>
</evidence>
<dbReference type="InterPro" id="IPR012038">
    <property type="entry name" value="UCP009471"/>
</dbReference>
<dbReference type="KEGG" id="mbry:B1812_05130"/>
<dbReference type="InterPro" id="IPR010621">
    <property type="entry name" value="DUF1214"/>
</dbReference>
<feature type="domain" description="DUF1214" evidence="1">
    <location>
        <begin position="62"/>
        <end position="157"/>
    </location>
</feature>
<dbReference type="PIRSF" id="PIRSF009471">
    <property type="entry name" value="UCP009471"/>
    <property type="match status" value="1"/>
</dbReference>
<protein>
    <recommendedName>
        <fullName evidence="1">DUF1214 domain-containing protein</fullName>
    </recommendedName>
</protein>
<evidence type="ECO:0000259" key="1">
    <source>
        <dbReference type="Pfam" id="PF06742"/>
    </source>
</evidence>
<evidence type="ECO:0000313" key="3">
    <source>
        <dbReference type="Proteomes" id="UP000193978"/>
    </source>
</evidence>
<reference evidence="2 3" key="1">
    <citation type="submission" date="2017-02" db="EMBL/GenBank/DDBJ databases">
        <authorList>
            <person name="Peterson S.W."/>
        </authorList>
    </citation>
    <scope>NUCLEOTIDE SEQUENCE [LARGE SCALE GENOMIC DNA]</scope>
    <source>
        <strain evidence="2 3">S285</strain>
    </source>
</reference>
<gene>
    <name evidence="2" type="ORF">B1812_05130</name>
</gene>
<proteinExistence type="predicted"/>
<dbReference type="Pfam" id="PF06742">
    <property type="entry name" value="DUF1214"/>
    <property type="match status" value="1"/>
</dbReference>
<dbReference type="AlphaFoldDB" id="A0A1W6N0S2"/>
<dbReference type="STRING" id="655015.B1812_05130"/>